<reference evidence="8 9" key="1">
    <citation type="submission" date="2022-12" db="EMBL/GenBank/DDBJ databases">
        <title>Chromosome-level genome of Tegillarca granosa.</title>
        <authorList>
            <person name="Kim J."/>
        </authorList>
    </citation>
    <scope>NUCLEOTIDE SEQUENCE [LARGE SCALE GENOMIC DNA]</scope>
    <source>
        <strain evidence="8">Teg-2019</strain>
        <tissue evidence="8">Adductor muscle</tissue>
    </source>
</reference>
<organism evidence="8 9">
    <name type="scientific">Tegillarca granosa</name>
    <name type="common">Malaysian cockle</name>
    <name type="synonym">Anadara granosa</name>
    <dbReference type="NCBI Taxonomy" id="220873"/>
    <lineage>
        <taxon>Eukaryota</taxon>
        <taxon>Metazoa</taxon>
        <taxon>Spiralia</taxon>
        <taxon>Lophotrochozoa</taxon>
        <taxon>Mollusca</taxon>
        <taxon>Bivalvia</taxon>
        <taxon>Autobranchia</taxon>
        <taxon>Pteriomorphia</taxon>
        <taxon>Arcoida</taxon>
        <taxon>Arcoidea</taxon>
        <taxon>Arcidae</taxon>
        <taxon>Tegillarca</taxon>
    </lineage>
</organism>
<dbReference type="PANTHER" id="PTHR10267:SF0">
    <property type="entry name" value="DNA POLYMERASE SUBUNIT GAMMA-1"/>
    <property type="match status" value="1"/>
</dbReference>
<dbReference type="PANTHER" id="PTHR10267">
    <property type="entry name" value="DNA POLYMERASE SUBUNIT GAMMA-1"/>
    <property type="match status" value="1"/>
</dbReference>
<dbReference type="Gene3D" id="1.10.150.20">
    <property type="entry name" value="5' to 3' exonuclease, C-terminal subdomain"/>
    <property type="match status" value="1"/>
</dbReference>
<keyword evidence="4" id="KW-0239">DNA-directed DNA polymerase</keyword>
<dbReference type="InterPro" id="IPR019760">
    <property type="entry name" value="DNA-dir_DNA_pol_A_CS"/>
</dbReference>
<evidence type="ECO:0000256" key="3">
    <source>
        <dbReference type="ARBA" id="ARBA00022695"/>
    </source>
</evidence>
<dbReference type="InterPro" id="IPR002297">
    <property type="entry name" value="DNA-dir_DNA_pol_A_mt"/>
</dbReference>
<evidence type="ECO:0000256" key="2">
    <source>
        <dbReference type="ARBA" id="ARBA00022679"/>
    </source>
</evidence>
<dbReference type="InterPro" id="IPR043502">
    <property type="entry name" value="DNA/RNA_pol_sf"/>
</dbReference>
<dbReference type="SUPFAM" id="SSF56672">
    <property type="entry name" value="DNA/RNA polymerases"/>
    <property type="match status" value="1"/>
</dbReference>
<name>A0ABQ9EJQ9_TEGGR</name>
<keyword evidence="6" id="KW-0732">Signal</keyword>
<dbReference type="PROSITE" id="PS00447">
    <property type="entry name" value="DNA_POLYMERASE_A"/>
    <property type="match status" value="1"/>
</dbReference>
<dbReference type="Gene3D" id="3.30.70.370">
    <property type="match status" value="1"/>
</dbReference>
<gene>
    <name evidence="8" type="ORF">KUTeg_017704</name>
</gene>
<evidence type="ECO:0000256" key="5">
    <source>
        <dbReference type="ARBA" id="ARBA00031966"/>
    </source>
</evidence>
<feature type="signal peptide" evidence="6">
    <location>
        <begin position="1"/>
        <end position="24"/>
    </location>
</feature>
<comment type="caution">
    <text evidence="8">The sequence shown here is derived from an EMBL/GenBank/DDBJ whole genome shotgun (WGS) entry which is preliminary data.</text>
</comment>
<evidence type="ECO:0000256" key="1">
    <source>
        <dbReference type="ARBA" id="ARBA00012417"/>
    </source>
</evidence>
<evidence type="ECO:0000256" key="6">
    <source>
        <dbReference type="SAM" id="SignalP"/>
    </source>
</evidence>
<feature type="chain" id="PRO_5045323154" description="DNA-directed DNA polymerase" evidence="6">
    <location>
        <begin position="25"/>
        <end position="660"/>
    </location>
</feature>
<accession>A0ABQ9EJQ9</accession>
<feature type="domain" description="DNA-directed DNA polymerase family A palm" evidence="7">
    <location>
        <begin position="430"/>
        <end position="635"/>
    </location>
</feature>
<dbReference type="EC" id="2.7.7.7" evidence="1"/>
<protein>
    <recommendedName>
        <fullName evidence="1">DNA-directed DNA polymerase</fullName>
        <ecNumber evidence="1">2.7.7.7</ecNumber>
    </recommendedName>
    <alternativeName>
        <fullName evidence="5">Mitochondrial DNA polymerase catalytic subunit</fullName>
    </alternativeName>
</protein>
<dbReference type="Proteomes" id="UP001217089">
    <property type="component" value="Unassembled WGS sequence"/>
</dbReference>
<dbReference type="InterPro" id="IPR001098">
    <property type="entry name" value="DNA-dir_DNA_pol_A_palm_dom"/>
</dbReference>
<dbReference type="SMART" id="SM00482">
    <property type="entry name" value="POLAc"/>
    <property type="match status" value="1"/>
</dbReference>
<evidence type="ECO:0000259" key="7">
    <source>
        <dbReference type="SMART" id="SM00482"/>
    </source>
</evidence>
<evidence type="ECO:0000313" key="9">
    <source>
        <dbReference type="Proteomes" id="UP001217089"/>
    </source>
</evidence>
<keyword evidence="2" id="KW-0808">Transferase</keyword>
<evidence type="ECO:0000313" key="8">
    <source>
        <dbReference type="EMBL" id="KAJ8304121.1"/>
    </source>
</evidence>
<sequence>MTLVTLQRFVTMVTLVTLWQLCSDCHDSGDSAEICDYGDTCDTVATLQFPHPVTLAGMLEMGTAYLPVNENWFRYINQSNAIYNDLQRELKMSLMKLANDACEMLHNEEYKYDPWLFDLDWSVADFKLKKEKPKPKSSNKVVEEVNEKEEDTVSKVLETASRISKVPTRLAGYPRWYRDLCPKPNAENWAPGPSLISTQTRVTPKLLRLMWDGFPVHYHEQHAWGYIVPDSEKAEKDLEDPNSQRTEDMINEPHYPVKAAFGLCNEPCSDRLGEVISEDRYDQMLRTGHAKLDTSGMLWEEKSRHLSQAGIRPRNFKTEDQIDINIPGCWFIKLPHKDGPGKNVGNPLAKDFQSKVEEDILHVYAGGGAARALKLGKICSYWKNNQKRIESQMVVGLKKSELSKAVARSDQYEEDKFYGAIIPRIADRIGSELKSIIQAPPGYHFVGADVDSQELWIAAIIGDSHAKIHGCTAFGWMTLQGTKADKTDLHSKTAETVGITRDHAKVFNYGRIYGAGQKFAETLLMQFNHKLTADQAKKKAKVMYSTTKGKRRLSSGKWDGGSLLIINFDLSESEMFNRLEEIATSFEPVTPVLGCHISKALEPDYVGADSVAFFSAVDIDQCLRKEVTMDCKTPSNPHGMERGYGIPQGISLHLFIMFKI</sequence>
<keyword evidence="9" id="KW-1185">Reference proteome</keyword>
<evidence type="ECO:0000256" key="4">
    <source>
        <dbReference type="ARBA" id="ARBA00022932"/>
    </source>
</evidence>
<proteinExistence type="predicted"/>
<keyword evidence="3" id="KW-0548">Nucleotidyltransferase</keyword>
<dbReference type="EMBL" id="JARBDR010000903">
    <property type="protein sequence ID" value="KAJ8304121.1"/>
    <property type="molecule type" value="Genomic_DNA"/>
</dbReference>